<dbReference type="PRINTS" id="PR00034">
    <property type="entry name" value="HTHCRP"/>
</dbReference>
<name>Q01NK9_SOLUE</name>
<feature type="domain" description="HTH crp-type" evidence="5">
    <location>
        <begin position="152"/>
        <end position="220"/>
    </location>
</feature>
<dbReference type="InterPro" id="IPR036390">
    <property type="entry name" value="WH_DNA-bd_sf"/>
</dbReference>
<gene>
    <name evidence="6" type="ordered locus">Acid_7867</name>
</gene>
<dbReference type="CDD" id="cd00038">
    <property type="entry name" value="CAP_ED"/>
    <property type="match status" value="1"/>
</dbReference>
<dbReference type="PROSITE" id="PS50042">
    <property type="entry name" value="CNMP_BINDING_3"/>
    <property type="match status" value="1"/>
</dbReference>
<dbReference type="SMART" id="SM00100">
    <property type="entry name" value="cNMP"/>
    <property type="match status" value="1"/>
</dbReference>
<keyword evidence="1" id="KW-0805">Transcription regulation</keyword>
<organism evidence="6">
    <name type="scientific">Solibacter usitatus (strain Ellin6076)</name>
    <dbReference type="NCBI Taxonomy" id="234267"/>
    <lineage>
        <taxon>Bacteria</taxon>
        <taxon>Pseudomonadati</taxon>
        <taxon>Acidobacteriota</taxon>
        <taxon>Terriglobia</taxon>
        <taxon>Bryobacterales</taxon>
        <taxon>Solibacteraceae</taxon>
        <taxon>Candidatus Solibacter</taxon>
    </lineage>
</organism>
<dbReference type="FunCoup" id="Q01NK9">
    <property type="interactions" value="565"/>
</dbReference>
<evidence type="ECO:0000256" key="2">
    <source>
        <dbReference type="ARBA" id="ARBA00023125"/>
    </source>
</evidence>
<dbReference type="eggNOG" id="COG0664">
    <property type="taxonomic scope" value="Bacteria"/>
</dbReference>
<evidence type="ECO:0000256" key="1">
    <source>
        <dbReference type="ARBA" id="ARBA00023015"/>
    </source>
</evidence>
<dbReference type="CDD" id="cd00092">
    <property type="entry name" value="HTH_CRP"/>
    <property type="match status" value="1"/>
</dbReference>
<dbReference type="EMBL" id="CP000473">
    <property type="protein sequence ID" value="ABJ88761.1"/>
    <property type="molecule type" value="Genomic_DNA"/>
</dbReference>
<evidence type="ECO:0000259" key="5">
    <source>
        <dbReference type="PROSITE" id="PS51063"/>
    </source>
</evidence>
<dbReference type="InterPro" id="IPR018490">
    <property type="entry name" value="cNMP-bd_dom_sf"/>
</dbReference>
<dbReference type="KEGG" id="sus:Acid_7867"/>
<dbReference type="HOGENOM" id="CLU_075053_3_2_0"/>
<dbReference type="SUPFAM" id="SSF46785">
    <property type="entry name" value="Winged helix' DNA-binding domain"/>
    <property type="match status" value="1"/>
</dbReference>
<dbReference type="SUPFAM" id="SSF51206">
    <property type="entry name" value="cAMP-binding domain-like"/>
    <property type="match status" value="1"/>
</dbReference>
<dbReference type="PANTHER" id="PTHR24567">
    <property type="entry name" value="CRP FAMILY TRANSCRIPTIONAL REGULATORY PROTEIN"/>
    <property type="match status" value="1"/>
</dbReference>
<dbReference type="GO" id="GO:0003700">
    <property type="term" value="F:DNA-binding transcription factor activity"/>
    <property type="evidence" value="ECO:0007669"/>
    <property type="project" value="TreeGrafter"/>
</dbReference>
<keyword evidence="3" id="KW-0804">Transcription</keyword>
<dbReference type="GO" id="GO:0003677">
    <property type="term" value="F:DNA binding"/>
    <property type="evidence" value="ECO:0007669"/>
    <property type="project" value="UniProtKB-KW"/>
</dbReference>
<feature type="domain" description="Cyclic nucleotide-binding" evidence="4">
    <location>
        <begin position="18"/>
        <end position="120"/>
    </location>
</feature>
<dbReference type="PROSITE" id="PS51063">
    <property type="entry name" value="HTH_CRP_2"/>
    <property type="match status" value="1"/>
</dbReference>
<dbReference type="InterPro" id="IPR012318">
    <property type="entry name" value="HTH_CRP"/>
</dbReference>
<evidence type="ECO:0000259" key="4">
    <source>
        <dbReference type="PROSITE" id="PS50042"/>
    </source>
</evidence>
<dbReference type="PANTHER" id="PTHR24567:SF74">
    <property type="entry name" value="HTH-TYPE TRANSCRIPTIONAL REGULATOR ARCR"/>
    <property type="match status" value="1"/>
</dbReference>
<sequence>MSPDNMAAKYESLAQIALFAGFTDTELQALANRALERRFAADEVLFWEGEPCAGIFLLIEGSVKIFKTSPGGREMMLVLETAPSTVAELPLFDGGPYPASVRAVEPVAALFINKSDFQQVCRQYPDVALKVLAVVGRRLRQLVGVVEAMTFGSVTQRLARLLVDTAKQAGAAQFELPHTHQELASRLGTVREVVSRNLARFRSMGLVRIQGHQLEILDREGLDREAENQN</sequence>
<dbReference type="InParanoid" id="Q01NK9"/>
<dbReference type="Gene3D" id="1.10.10.10">
    <property type="entry name" value="Winged helix-like DNA-binding domain superfamily/Winged helix DNA-binding domain"/>
    <property type="match status" value="1"/>
</dbReference>
<dbReference type="InterPro" id="IPR050397">
    <property type="entry name" value="Env_Response_Regulators"/>
</dbReference>
<dbReference type="Pfam" id="PF00027">
    <property type="entry name" value="cNMP_binding"/>
    <property type="match status" value="1"/>
</dbReference>
<reference evidence="6" key="1">
    <citation type="submission" date="2006-10" db="EMBL/GenBank/DDBJ databases">
        <title>Complete sequence of Solibacter usitatus Ellin6076.</title>
        <authorList>
            <consortium name="US DOE Joint Genome Institute"/>
            <person name="Copeland A."/>
            <person name="Lucas S."/>
            <person name="Lapidus A."/>
            <person name="Barry K."/>
            <person name="Detter J.C."/>
            <person name="Glavina del Rio T."/>
            <person name="Hammon N."/>
            <person name="Israni S."/>
            <person name="Dalin E."/>
            <person name="Tice H."/>
            <person name="Pitluck S."/>
            <person name="Thompson L.S."/>
            <person name="Brettin T."/>
            <person name="Bruce D."/>
            <person name="Han C."/>
            <person name="Tapia R."/>
            <person name="Gilna P."/>
            <person name="Schmutz J."/>
            <person name="Larimer F."/>
            <person name="Land M."/>
            <person name="Hauser L."/>
            <person name="Kyrpides N."/>
            <person name="Mikhailova N."/>
            <person name="Janssen P.H."/>
            <person name="Kuske C.R."/>
            <person name="Richardson P."/>
        </authorList>
    </citation>
    <scope>NUCLEOTIDE SEQUENCE</scope>
    <source>
        <strain evidence="6">Ellin6076</strain>
    </source>
</reference>
<dbReference type="Gene3D" id="2.60.120.10">
    <property type="entry name" value="Jelly Rolls"/>
    <property type="match status" value="1"/>
</dbReference>
<dbReference type="STRING" id="234267.Acid_7867"/>
<dbReference type="SMART" id="SM00419">
    <property type="entry name" value="HTH_CRP"/>
    <property type="match status" value="1"/>
</dbReference>
<keyword evidence="2" id="KW-0238">DNA-binding</keyword>
<evidence type="ECO:0000313" key="6">
    <source>
        <dbReference type="EMBL" id="ABJ88761.1"/>
    </source>
</evidence>
<proteinExistence type="predicted"/>
<dbReference type="GO" id="GO:0005829">
    <property type="term" value="C:cytosol"/>
    <property type="evidence" value="ECO:0007669"/>
    <property type="project" value="TreeGrafter"/>
</dbReference>
<dbReference type="InterPro" id="IPR014710">
    <property type="entry name" value="RmlC-like_jellyroll"/>
</dbReference>
<dbReference type="InterPro" id="IPR036388">
    <property type="entry name" value="WH-like_DNA-bd_sf"/>
</dbReference>
<protein>
    <submittedName>
        <fullName evidence="6">Transcriptional regulator, Crp/Fnr family</fullName>
    </submittedName>
</protein>
<dbReference type="Pfam" id="PF13545">
    <property type="entry name" value="HTH_Crp_2"/>
    <property type="match status" value="1"/>
</dbReference>
<dbReference type="AlphaFoldDB" id="Q01NK9"/>
<evidence type="ECO:0000256" key="3">
    <source>
        <dbReference type="ARBA" id="ARBA00023163"/>
    </source>
</evidence>
<dbReference type="InterPro" id="IPR000595">
    <property type="entry name" value="cNMP-bd_dom"/>
</dbReference>
<accession>Q01NK9</accession>